<dbReference type="Gene3D" id="1.25.40.10">
    <property type="entry name" value="Tetratricopeptide repeat domain"/>
    <property type="match status" value="1"/>
</dbReference>
<sequence>MKTLQTSLVLLATFLTVGCQSSPFNSFRSASWSQKDVAEKELMELTENAPQGTPKSAKPGPIAEHEQDSKKSSAVSDIQLASAEFPMESDTSLAKAATSDVDKLLREGQAYESAGDFDQAKQVYKQVLASQPVNSRAHHRLAVLADLQKNYTEAEQHYRQAMLDSPLDPELLSDLGYSYLLQNRYSESQSYLTQAVQMAPTHTRAVNNLGLLHAKQGQYDQALAMFRKTGTESEAQMKLSSIAPGYTAGNNQAVASNNSAPQNNSGVVNANAQVVSQAPVGMNPFTQFTPQASQNTQAIPTTQLNVNNTVPAAIPAQFGSNSSQQDFQTMAPVPQRQNLAVAPSTNGNAPTTNEANYNGPSANSQNANVMQSNYTAQPQPNGNATDQHQPHVFGAASSKEIVSAPISNGASNNANTLPNGARVPFVFGAESASTNNQQANQQPNQATAFNGNINQNSVTNQNQIPAGGSQNIAQANWSQGQGANAQLQSQPQYNGMINGQGVQPVNYNTANNGMANSGMVPNNSTDPGSVLPLNQMNSATSNALPSINPGTENQTGWGMSPATNGMPTVNGINTANGINNGTGNLQAQTQQYDAWGNPIPSNMLNNANQQQPQVFPSTQAMMPQNQVFNPSAGQYQNGAAAQNGQAYQYPQQSQPVITPGSNNRNAYSGQNETVRF</sequence>
<dbReference type="PANTHER" id="PTHR12558">
    <property type="entry name" value="CELL DIVISION CYCLE 16,23,27"/>
    <property type="match status" value="1"/>
</dbReference>
<feature type="repeat" description="TPR" evidence="1">
    <location>
        <begin position="101"/>
        <end position="134"/>
    </location>
</feature>
<name>A0A518CIJ1_9PLAN</name>
<dbReference type="Pfam" id="PF13432">
    <property type="entry name" value="TPR_16"/>
    <property type="match status" value="2"/>
</dbReference>
<feature type="region of interest" description="Disordered" evidence="2">
    <location>
        <begin position="342"/>
        <end position="366"/>
    </location>
</feature>
<dbReference type="InterPro" id="IPR011990">
    <property type="entry name" value="TPR-like_helical_dom_sf"/>
</dbReference>
<feature type="region of interest" description="Disordered" evidence="2">
    <location>
        <begin position="46"/>
        <end position="75"/>
    </location>
</feature>
<evidence type="ECO:0000313" key="3">
    <source>
        <dbReference type="EMBL" id="QDU79056.1"/>
    </source>
</evidence>
<organism evidence="3 4">
    <name type="scientific">Polystyrenella longa</name>
    <dbReference type="NCBI Taxonomy" id="2528007"/>
    <lineage>
        <taxon>Bacteria</taxon>
        <taxon>Pseudomonadati</taxon>
        <taxon>Planctomycetota</taxon>
        <taxon>Planctomycetia</taxon>
        <taxon>Planctomycetales</taxon>
        <taxon>Planctomycetaceae</taxon>
        <taxon>Polystyrenella</taxon>
    </lineage>
</organism>
<dbReference type="KEGG" id="plon:Pla110_07600"/>
<dbReference type="SUPFAM" id="SSF48452">
    <property type="entry name" value="TPR-like"/>
    <property type="match status" value="1"/>
</dbReference>
<dbReference type="PROSITE" id="PS50005">
    <property type="entry name" value="TPR"/>
    <property type="match status" value="3"/>
</dbReference>
<proteinExistence type="predicted"/>
<dbReference type="SMART" id="SM00028">
    <property type="entry name" value="TPR"/>
    <property type="match status" value="4"/>
</dbReference>
<evidence type="ECO:0000313" key="4">
    <source>
        <dbReference type="Proteomes" id="UP000317178"/>
    </source>
</evidence>
<feature type="repeat" description="TPR" evidence="1">
    <location>
        <begin position="203"/>
        <end position="236"/>
    </location>
</feature>
<dbReference type="Proteomes" id="UP000317178">
    <property type="component" value="Chromosome"/>
</dbReference>
<keyword evidence="4" id="KW-1185">Reference proteome</keyword>
<evidence type="ECO:0000256" key="2">
    <source>
        <dbReference type="SAM" id="MobiDB-lite"/>
    </source>
</evidence>
<evidence type="ECO:0000256" key="1">
    <source>
        <dbReference type="PROSITE-ProRule" id="PRU00339"/>
    </source>
</evidence>
<keyword evidence="1" id="KW-0802">TPR repeat</keyword>
<feature type="region of interest" description="Disordered" evidence="2">
    <location>
        <begin position="654"/>
        <end position="676"/>
    </location>
</feature>
<reference evidence="3 4" key="1">
    <citation type="submission" date="2019-02" db="EMBL/GenBank/DDBJ databases">
        <title>Deep-cultivation of Planctomycetes and their phenomic and genomic characterization uncovers novel biology.</title>
        <authorList>
            <person name="Wiegand S."/>
            <person name="Jogler M."/>
            <person name="Boedeker C."/>
            <person name="Pinto D."/>
            <person name="Vollmers J."/>
            <person name="Rivas-Marin E."/>
            <person name="Kohn T."/>
            <person name="Peeters S.H."/>
            <person name="Heuer A."/>
            <person name="Rast P."/>
            <person name="Oberbeckmann S."/>
            <person name="Bunk B."/>
            <person name="Jeske O."/>
            <person name="Meyerdierks A."/>
            <person name="Storesund J.E."/>
            <person name="Kallscheuer N."/>
            <person name="Luecker S."/>
            <person name="Lage O.M."/>
            <person name="Pohl T."/>
            <person name="Merkel B.J."/>
            <person name="Hornburger P."/>
            <person name="Mueller R.-W."/>
            <person name="Bruemmer F."/>
            <person name="Labrenz M."/>
            <person name="Spormann A.M."/>
            <person name="Op den Camp H."/>
            <person name="Overmann J."/>
            <person name="Amann R."/>
            <person name="Jetten M.S.M."/>
            <person name="Mascher T."/>
            <person name="Medema M.H."/>
            <person name="Devos D.P."/>
            <person name="Kaster A.-K."/>
            <person name="Ovreas L."/>
            <person name="Rohde M."/>
            <person name="Galperin M.Y."/>
            <person name="Jogler C."/>
        </authorList>
    </citation>
    <scope>NUCLEOTIDE SEQUENCE [LARGE SCALE GENOMIC DNA]</scope>
    <source>
        <strain evidence="3 4">Pla110</strain>
    </source>
</reference>
<dbReference type="InterPro" id="IPR019734">
    <property type="entry name" value="TPR_rpt"/>
</dbReference>
<feature type="repeat" description="TPR" evidence="1">
    <location>
        <begin position="169"/>
        <end position="202"/>
    </location>
</feature>
<accession>A0A518CIJ1</accession>
<dbReference type="PANTHER" id="PTHR12558:SF13">
    <property type="entry name" value="CELL DIVISION CYCLE PROTEIN 27 HOMOLOG"/>
    <property type="match status" value="1"/>
</dbReference>
<protein>
    <submittedName>
        <fullName evidence="3">Tetratricopeptide repeat protein</fullName>
    </submittedName>
</protein>
<dbReference type="PROSITE" id="PS51257">
    <property type="entry name" value="PROKAR_LIPOPROTEIN"/>
    <property type="match status" value="1"/>
</dbReference>
<gene>
    <name evidence="3" type="ORF">Pla110_07600</name>
</gene>
<dbReference type="RefSeq" id="WP_144993373.1">
    <property type="nucleotide sequence ID" value="NZ_CP036281.1"/>
</dbReference>
<dbReference type="OrthoDB" id="215821at2"/>
<feature type="compositionally biased region" description="Polar residues" evidence="2">
    <location>
        <begin position="659"/>
        <end position="676"/>
    </location>
</feature>
<dbReference type="EMBL" id="CP036281">
    <property type="protein sequence ID" value="QDU79056.1"/>
    <property type="molecule type" value="Genomic_DNA"/>
</dbReference>
<dbReference type="AlphaFoldDB" id="A0A518CIJ1"/>